<feature type="transmembrane region" description="Helical" evidence="1">
    <location>
        <begin position="46"/>
        <end position="66"/>
    </location>
</feature>
<keyword evidence="3" id="KW-1185">Reference proteome</keyword>
<dbReference type="EMBL" id="FNRD01000015">
    <property type="protein sequence ID" value="SEB01615.1"/>
    <property type="molecule type" value="Genomic_DNA"/>
</dbReference>
<proteinExistence type="predicted"/>
<dbReference type="RefSeq" id="WP_091093221.1">
    <property type="nucleotide sequence ID" value="NZ_FNRD01000015.1"/>
</dbReference>
<organism evidence="2 3">
    <name type="scientific">Flavobacterium gillisiae</name>
    <dbReference type="NCBI Taxonomy" id="150146"/>
    <lineage>
        <taxon>Bacteria</taxon>
        <taxon>Pseudomonadati</taxon>
        <taxon>Bacteroidota</taxon>
        <taxon>Flavobacteriia</taxon>
        <taxon>Flavobacteriales</taxon>
        <taxon>Flavobacteriaceae</taxon>
        <taxon>Flavobacterium</taxon>
    </lineage>
</organism>
<keyword evidence="1" id="KW-0472">Membrane</keyword>
<reference evidence="3" key="1">
    <citation type="submission" date="2016-10" db="EMBL/GenBank/DDBJ databases">
        <authorList>
            <person name="Varghese N."/>
            <person name="Submissions S."/>
        </authorList>
    </citation>
    <scope>NUCLEOTIDE SEQUENCE [LARGE SCALE GENOMIC DNA]</scope>
    <source>
        <strain evidence="3">DSM 22376</strain>
    </source>
</reference>
<feature type="transmembrane region" description="Helical" evidence="1">
    <location>
        <begin position="21"/>
        <end position="40"/>
    </location>
</feature>
<dbReference type="Proteomes" id="UP000198951">
    <property type="component" value="Unassembled WGS sequence"/>
</dbReference>
<dbReference type="STRING" id="150146.SAMN05443667_11566"/>
<dbReference type="AlphaFoldDB" id="A0A1H4FWB7"/>
<name>A0A1H4FWB7_9FLAO</name>
<evidence type="ECO:0000256" key="1">
    <source>
        <dbReference type="SAM" id="Phobius"/>
    </source>
</evidence>
<dbReference type="OrthoDB" id="679091at2"/>
<gene>
    <name evidence="2" type="ORF">SAMN05443667_11566</name>
</gene>
<protein>
    <submittedName>
        <fullName evidence="2">Uncharacterized protein</fullName>
    </submittedName>
</protein>
<accession>A0A1H4FWB7</accession>
<evidence type="ECO:0000313" key="3">
    <source>
        <dbReference type="Proteomes" id="UP000198951"/>
    </source>
</evidence>
<keyword evidence="1" id="KW-0812">Transmembrane</keyword>
<keyword evidence="1" id="KW-1133">Transmembrane helix</keyword>
<sequence>MNVIKRAKAPTPKFFKVLRNIGLALAAVGGTILAAPVVLPVGIVSIGGYIAVAGGIISAVSQLTTINDSKTNAV</sequence>
<evidence type="ECO:0000313" key="2">
    <source>
        <dbReference type="EMBL" id="SEB01615.1"/>
    </source>
</evidence>